<dbReference type="InterPro" id="IPR008880">
    <property type="entry name" value="Trigger_fac_C"/>
</dbReference>
<dbReference type="EC" id="5.2.1.8" evidence="3 9"/>
<evidence type="ECO:0000256" key="3">
    <source>
        <dbReference type="ARBA" id="ARBA00013194"/>
    </source>
</evidence>
<dbReference type="Gene3D" id="1.10.3120.10">
    <property type="entry name" value="Trigger factor, C-terminal domain"/>
    <property type="match status" value="1"/>
</dbReference>
<reference evidence="12 13" key="1">
    <citation type="journal article" date="2009" name="Appl. Environ. Microbiol.">
        <title>Genomic analysis of 'Elusimicrobium minutum,' the first cultivated representative of the phylum 'Elusimicrobia' (formerly termite group 1).</title>
        <authorList>
            <person name="Herlemann D.P.R."/>
            <person name="Geissinger O."/>
            <person name="Ikeda-Ohtsubo W."/>
            <person name="Kunin V."/>
            <person name="Sun H."/>
            <person name="Lapidus A."/>
            <person name="Hugenholtz P."/>
            <person name="Brune A."/>
        </authorList>
    </citation>
    <scope>NUCLEOTIDE SEQUENCE [LARGE SCALE GENOMIC DNA]</scope>
    <source>
        <strain evidence="12 13">Pei191</strain>
    </source>
</reference>
<organism evidence="12 13">
    <name type="scientific">Elusimicrobium minutum (strain Pei191)</name>
    <dbReference type="NCBI Taxonomy" id="445932"/>
    <lineage>
        <taxon>Bacteria</taxon>
        <taxon>Pseudomonadati</taxon>
        <taxon>Elusimicrobiota</taxon>
        <taxon>Elusimicrobia</taxon>
        <taxon>Elusimicrobiales</taxon>
        <taxon>Elusimicrobiaceae</taxon>
        <taxon>Elusimicrobium</taxon>
    </lineage>
</organism>
<dbReference type="InterPro" id="IPR005215">
    <property type="entry name" value="Trig_fac"/>
</dbReference>
<sequence length="426" mass="47689">MATFTKAEAGEVKAKQLSKENCEIKLSVEANAKLVNKCFEDALVQVQSRAQMQGFRAGKVPLQLVKQNFPSHIKERAIDFIIRAGVAKALEIEKINPVTVPTLTKADFNALEESKPFSFECLVEVAPEFEPKNYTGIKIAKKADTVTDKEVDARIQEILEHNSRLEEDAEGVITDNVFAVVGYDAIKNGEKDFKLSADSELIDMSAPQTVVGLAEAVKGAKKGDLKEFTAKVGEDDVTFKVTVQEIKKKVLPALDETFAKDMGFDSIDALKTKVKETMEKDAKADSERDVIIQIENQLVEHNSFALPKGLVEEQLNSTVDGFLQRYGGQNAKDIPAAQRKELADRMRENVEKDLRIGYLVHAIAKKENIEANEADWQKELDKSLTENKKEEAARIKGFFKDRKEHILATITERKVFDFLKEKAEIK</sequence>
<gene>
    <name evidence="9" type="primary">tig</name>
    <name evidence="12" type="ordered locus">Emin_0722</name>
</gene>
<comment type="subcellular location">
    <subcellularLocation>
        <location evidence="9">Cytoplasm</location>
    </subcellularLocation>
    <text evidence="9">About half TF is bound to the ribosome near the polypeptide exit tunnel while the other half is free in the cytoplasm.</text>
</comment>
<protein>
    <recommendedName>
        <fullName evidence="4 9">Trigger factor</fullName>
        <shortName evidence="9">TF</shortName>
        <ecNumber evidence="3 9">5.2.1.8</ecNumber>
    </recommendedName>
    <alternativeName>
        <fullName evidence="8 9">PPIase</fullName>
    </alternativeName>
</protein>
<dbReference type="InterPro" id="IPR008881">
    <property type="entry name" value="Trigger_fac_ribosome-bd_bac"/>
</dbReference>
<evidence type="ECO:0000256" key="8">
    <source>
        <dbReference type="ARBA" id="ARBA00029986"/>
    </source>
</evidence>
<evidence type="ECO:0000256" key="7">
    <source>
        <dbReference type="ARBA" id="ARBA00023235"/>
    </source>
</evidence>
<name>B2KCN1_ELUMP</name>
<dbReference type="InterPro" id="IPR027304">
    <property type="entry name" value="Trigger_fact/SurA_dom_sf"/>
</dbReference>
<comment type="function">
    <text evidence="9">Involved in protein export. Acts as a chaperone by maintaining the newly synthesized protein in an open conformation. Functions as a peptidyl-prolyl cis-trans isomerase.</text>
</comment>
<dbReference type="InterPro" id="IPR036611">
    <property type="entry name" value="Trigger_fac_ribosome-bd_sf"/>
</dbReference>
<dbReference type="SUPFAM" id="SSF102735">
    <property type="entry name" value="Trigger factor ribosome-binding domain"/>
    <property type="match status" value="1"/>
</dbReference>
<dbReference type="GO" id="GO:0051083">
    <property type="term" value="P:'de novo' cotranslational protein folding"/>
    <property type="evidence" value="ECO:0007669"/>
    <property type="project" value="TreeGrafter"/>
</dbReference>
<dbReference type="InterPro" id="IPR046357">
    <property type="entry name" value="PPIase_dom_sf"/>
</dbReference>
<dbReference type="GO" id="GO:0043022">
    <property type="term" value="F:ribosome binding"/>
    <property type="evidence" value="ECO:0007669"/>
    <property type="project" value="TreeGrafter"/>
</dbReference>
<dbReference type="GO" id="GO:0051301">
    <property type="term" value="P:cell division"/>
    <property type="evidence" value="ECO:0007669"/>
    <property type="project" value="UniProtKB-KW"/>
</dbReference>
<proteinExistence type="inferred from homology"/>
<dbReference type="SUPFAM" id="SSF109998">
    <property type="entry name" value="Triger factor/SurA peptide-binding domain-like"/>
    <property type="match status" value="1"/>
</dbReference>
<keyword evidence="9" id="KW-0131">Cell cycle</keyword>
<evidence type="ECO:0000256" key="5">
    <source>
        <dbReference type="ARBA" id="ARBA00023110"/>
    </source>
</evidence>
<keyword evidence="9" id="KW-0963">Cytoplasm</keyword>
<keyword evidence="9" id="KW-0132">Cell division</keyword>
<evidence type="ECO:0000256" key="1">
    <source>
        <dbReference type="ARBA" id="ARBA00000971"/>
    </source>
</evidence>
<dbReference type="OrthoDB" id="9767721at2"/>
<feature type="domain" description="Trigger factor ribosome-binding bacterial" evidence="10">
    <location>
        <begin position="14"/>
        <end position="158"/>
    </location>
</feature>
<keyword evidence="7 9" id="KW-0413">Isomerase</keyword>
<dbReference type="SUPFAM" id="SSF54534">
    <property type="entry name" value="FKBP-like"/>
    <property type="match status" value="1"/>
</dbReference>
<dbReference type="GO" id="GO:0015031">
    <property type="term" value="P:protein transport"/>
    <property type="evidence" value="ECO:0007669"/>
    <property type="project" value="UniProtKB-UniRule"/>
</dbReference>
<dbReference type="HAMAP" id="MF_00303">
    <property type="entry name" value="Trigger_factor_Tig"/>
    <property type="match status" value="1"/>
</dbReference>
<dbReference type="Proteomes" id="UP000001029">
    <property type="component" value="Chromosome"/>
</dbReference>
<dbReference type="GO" id="GO:0003755">
    <property type="term" value="F:peptidyl-prolyl cis-trans isomerase activity"/>
    <property type="evidence" value="ECO:0007669"/>
    <property type="project" value="UniProtKB-UniRule"/>
</dbReference>
<dbReference type="KEGG" id="emi:Emin_0722"/>
<comment type="catalytic activity">
    <reaction evidence="1 9">
        <text>[protein]-peptidylproline (omega=180) = [protein]-peptidylproline (omega=0)</text>
        <dbReference type="Rhea" id="RHEA:16237"/>
        <dbReference type="Rhea" id="RHEA-COMP:10747"/>
        <dbReference type="Rhea" id="RHEA-COMP:10748"/>
        <dbReference type="ChEBI" id="CHEBI:83833"/>
        <dbReference type="ChEBI" id="CHEBI:83834"/>
        <dbReference type="EC" id="5.2.1.8"/>
    </reaction>
</comment>
<comment type="domain">
    <text evidence="9">Consists of 3 domains; the N-terminus binds the ribosome, the middle domain has PPIase activity, while the C-terminus has intrinsic chaperone activity on its own.</text>
</comment>
<comment type="similarity">
    <text evidence="2 9">Belongs to the FKBP-type PPIase family. Tig subfamily.</text>
</comment>
<dbReference type="PIRSF" id="PIRSF003095">
    <property type="entry name" value="Trigger_factor"/>
    <property type="match status" value="1"/>
</dbReference>
<dbReference type="HOGENOM" id="CLU_033058_2_2_0"/>
<dbReference type="Pfam" id="PF05697">
    <property type="entry name" value="Trigger_N"/>
    <property type="match status" value="1"/>
</dbReference>
<dbReference type="GO" id="GO:0044183">
    <property type="term" value="F:protein folding chaperone"/>
    <property type="evidence" value="ECO:0007669"/>
    <property type="project" value="TreeGrafter"/>
</dbReference>
<dbReference type="GO" id="GO:0043335">
    <property type="term" value="P:protein unfolding"/>
    <property type="evidence" value="ECO:0007669"/>
    <property type="project" value="TreeGrafter"/>
</dbReference>
<keyword evidence="6 9" id="KW-0143">Chaperone</keyword>
<dbReference type="InterPro" id="IPR037041">
    <property type="entry name" value="Trigger_fac_C_sf"/>
</dbReference>
<dbReference type="EMBL" id="CP001055">
    <property type="protein sequence ID" value="ACC98277.1"/>
    <property type="molecule type" value="Genomic_DNA"/>
</dbReference>
<evidence type="ECO:0000256" key="2">
    <source>
        <dbReference type="ARBA" id="ARBA00005464"/>
    </source>
</evidence>
<dbReference type="Gene3D" id="3.30.70.1050">
    <property type="entry name" value="Trigger factor ribosome-binding domain"/>
    <property type="match status" value="1"/>
</dbReference>
<dbReference type="STRING" id="445932.Emin_0722"/>
<keyword evidence="5 9" id="KW-0697">Rotamase</keyword>
<dbReference type="PANTHER" id="PTHR30560:SF3">
    <property type="entry name" value="TRIGGER FACTOR-LIKE PROTEIN TIG, CHLOROPLASTIC"/>
    <property type="match status" value="1"/>
</dbReference>
<evidence type="ECO:0000256" key="4">
    <source>
        <dbReference type="ARBA" id="ARBA00016902"/>
    </source>
</evidence>
<dbReference type="Gene3D" id="3.10.50.40">
    <property type="match status" value="1"/>
</dbReference>
<dbReference type="GO" id="GO:0005737">
    <property type="term" value="C:cytoplasm"/>
    <property type="evidence" value="ECO:0007669"/>
    <property type="project" value="UniProtKB-SubCell"/>
</dbReference>
<keyword evidence="13" id="KW-1185">Reference proteome</keyword>
<evidence type="ECO:0000256" key="9">
    <source>
        <dbReference type="HAMAP-Rule" id="MF_00303"/>
    </source>
</evidence>
<accession>B2KCN1</accession>
<evidence type="ECO:0000313" key="12">
    <source>
        <dbReference type="EMBL" id="ACC98277.1"/>
    </source>
</evidence>
<dbReference type="RefSeq" id="WP_012414892.1">
    <property type="nucleotide sequence ID" value="NC_010644.1"/>
</dbReference>
<evidence type="ECO:0000313" key="13">
    <source>
        <dbReference type="Proteomes" id="UP000001029"/>
    </source>
</evidence>
<evidence type="ECO:0000256" key="6">
    <source>
        <dbReference type="ARBA" id="ARBA00023186"/>
    </source>
</evidence>
<dbReference type="Pfam" id="PF05698">
    <property type="entry name" value="Trigger_C"/>
    <property type="match status" value="1"/>
</dbReference>
<dbReference type="AlphaFoldDB" id="B2KCN1"/>
<dbReference type="PANTHER" id="PTHR30560">
    <property type="entry name" value="TRIGGER FACTOR CHAPERONE AND PEPTIDYL-PROLYL CIS/TRANS ISOMERASE"/>
    <property type="match status" value="1"/>
</dbReference>
<feature type="domain" description="Trigger factor C-terminal" evidence="11">
    <location>
        <begin position="266"/>
        <end position="421"/>
    </location>
</feature>
<evidence type="ECO:0000259" key="10">
    <source>
        <dbReference type="Pfam" id="PF05697"/>
    </source>
</evidence>
<evidence type="ECO:0000259" key="11">
    <source>
        <dbReference type="Pfam" id="PF05698"/>
    </source>
</evidence>
<dbReference type="NCBIfam" id="TIGR00115">
    <property type="entry name" value="tig"/>
    <property type="match status" value="1"/>
</dbReference>